<organism evidence="3">
    <name type="scientific">Chelativorans sp. (strain BNC1)</name>
    <dbReference type="NCBI Taxonomy" id="266779"/>
    <lineage>
        <taxon>Bacteria</taxon>
        <taxon>Pseudomonadati</taxon>
        <taxon>Pseudomonadota</taxon>
        <taxon>Alphaproteobacteria</taxon>
        <taxon>Hyphomicrobiales</taxon>
        <taxon>Phyllobacteriaceae</taxon>
        <taxon>Chelativorans</taxon>
    </lineage>
</organism>
<accession>Q11JT1</accession>
<feature type="transmembrane region" description="Helical" evidence="1">
    <location>
        <begin position="126"/>
        <end position="149"/>
    </location>
</feature>
<feature type="transmembrane region" description="Helical" evidence="1">
    <location>
        <begin position="28"/>
        <end position="59"/>
    </location>
</feature>
<reference evidence="3" key="1">
    <citation type="submission" date="2006-06" db="EMBL/GenBank/DDBJ databases">
        <title>Complete sequence of chromosome of Chelativorans sp. BNC1.</title>
        <authorList>
            <consortium name="US DOE Joint Genome Institute"/>
            <person name="Copeland A."/>
            <person name="Lucas S."/>
            <person name="Lapidus A."/>
            <person name="Barry K."/>
            <person name="Detter J.C."/>
            <person name="Glavina del Rio T."/>
            <person name="Hammon N."/>
            <person name="Israni S."/>
            <person name="Dalin E."/>
            <person name="Tice H."/>
            <person name="Pitluck S."/>
            <person name="Chertkov O."/>
            <person name="Brettin T."/>
            <person name="Bruce D."/>
            <person name="Han C."/>
            <person name="Tapia R."/>
            <person name="Gilna P."/>
            <person name="Schmutz J."/>
            <person name="Larimer F."/>
            <person name="Land M."/>
            <person name="Hauser L."/>
            <person name="Kyrpides N."/>
            <person name="Mikhailova N."/>
            <person name="Richardson P."/>
        </authorList>
    </citation>
    <scope>NUCLEOTIDE SEQUENCE</scope>
    <source>
        <strain evidence="3">BNC1</strain>
    </source>
</reference>
<dbReference type="STRING" id="266779.Meso_0947"/>
<dbReference type="InterPro" id="IPR018639">
    <property type="entry name" value="DUF2062"/>
</dbReference>
<sequence length="177" mass="19311" precursor="true">MVWPRRSYQRSATYLVKRALRLSATPHAIAAGVAAGVFASFTPFMGFHIIIAAAVAWVIRGNLVASALGTFVGNPLTFPFIWGATLETGKFILRGEHPAGIGPKDIGHMLWHLEFEKLWEPLLKPMAIGSLPLGLLAGLIFYFVTRGATNAFREERRKRLAERARRRAAGGADAVAS</sequence>
<name>Q11JT1_CHESB</name>
<dbReference type="eggNOG" id="COG3216">
    <property type="taxonomic scope" value="Bacteria"/>
</dbReference>
<keyword evidence="1" id="KW-0472">Membrane</keyword>
<dbReference type="AlphaFoldDB" id="Q11JT1"/>
<keyword evidence="1" id="KW-0812">Transmembrane</keyword>
<evidence type="ECO:0000256" key="1">
    <source>
        <dbReference type="SAM" id="Phobius"/>
    </source>
</evidence>
<dbReference type="PANTHER" id="PTHR40547:SF1">
    <property type="entry name" value="SLL0298 PROTEIN"/>
    <property type="match status" value="1"/>
</dbReference>
<evidence type="ECO:0000313" key="3">
    <source>
        <dbReference type="EMBL" id="ABG62344.1"/>
    </source>
</evidence>
<proteinExistence type="predicted"/>
<dbReference type="HOGENOM" id="CLU_102912_0_0_5"/>
<dbReference type="Pfam" id="PF09835">
    <property type="entry name" value="DUF2062"/>
    <property type="match status" value="1"/>
</dbReference>
<evidence type="ECO:0000259" key="2">
    <source>
        <dbReference type="Pfam" id="PF09835"/>
    </source>
</evidence>
<dbReference type="EMBL" id="CP000390">
    <property type="protein sequence ID" value="ABG62344.1"/>
    <property type="molecule type" value="Genomic_DNA"/>
</dbReference>
<dbReference type="PANTHER" id="PTHR40547">
    <property type="entry name" value="SLL0298 PROTEIN"/>
    <property type="match status" value="1"/>
</dbReference>
<feature type="domain" description="DUF2062" evidence="2">
    <location>
        <begin position="10"/>
        <end position="157"/>
    </location>
</feature>
<dbReference type="KEGG" id="mes:Meso_0947"/>
<gene>
    <name evidence="3" type="ordered locus">Meso_0947</name>
</gene>
<protein>
    <recommendedName>
        <fullName evidence="2">DUF2062 domain-containing protein</fullName>
    </recommendedName>
</protein>
<keyword evidence="1" id="KW-1133">Transmembrane helix</keyword>